<comment type="caution">
    <text evidence="1">The sequence shown here is derived from an EMBL/GenBank/DDBJ whole genome shotgun (WGS) entry which is preliminary data.</text>
</comment>
<accession>A0A8T1MUN7</accession>
<sequence length="415" mass="46686">FLVFLVDTFRQNPEYEQLTNLASNPTSPTDFCAKVPELLGRQPFWFRESFISCSKARDAANQPFLFARFHIRSESLGPMHVDQQCLEKLSNQMEKALNTRPDGTIAEVFGLRATPPIRSFVADQNWLADHQKLRLDIDTSIMPEPADVVDIAAIKVHLDKHVSRLDSPASFTPLKTEIGAFEVVGNQFTGQYNIIMEAASLDHQTFAVFQSNIDKHNTDMRVSAHKGLALKIEPAIHKIVVWLEKQMDVTVSGAEASNQDIVDTGNSDRVLDSLDKLGSPESVVASKTESNGIEQKSQTLESLLEALVVQLRLKESLLTIRVDECKTNVDTVCKIRLFFDLFKLSLRLKVSDISEAVCKLTELIQNQESVKVDHGFALRDYGYNPSKILAESVNMKSEQEIRECELELESREQSF</sequence>
<dbReference type="Proteomes" id="UP000286415">
    <property type="component" value="Unassembled WGS sequence"/>
</dbReference>
<gene>
    <name evidence="1" type="ORF">CSKR_202399</name>
</gene>
<evidence type="ECO:0000313" key="1">
    <source>
        <dbReference type="EMBL" id="KAG5453097.1"/>
    </source>
</evidence>
<evidence type="ECO:0000313" key="2">
    <source>
        <dbReference type="Proteomes" id="UP000286415"/>
    </source>
</evidence>
<proteinExistence type="predicted"/>
<reference evidence="1 2" key="1">
    <citation type="journal article" date="2018" name="Biotechnol. Adv.">
        <title>Improved genomic resources and new bioinformatic workflow for the carcinogenic parasite Clonorchis sinensis: Biotechnological implications.</title>
        <authorList>
            <person name="Wang D."/>
            <person name="Korhonen P.K."/>
            <person name="Gasser R.B."/>
            <person name="Young N.D."/>
        </authorList>
    </citation>
    <scope>NUCLEOTIDE SEQUENCE [LARGE SCALE GENOMIC DNA]</scope>
    <source>
        <strain evidence="1">Cs-k2</strain>
    </source>
</reference>
<name>A0A8T1MUN7_CLOSI</name>
<protein>
    <submittedName>
        <fullName evidence="1">Uncharacterized protein</fullName>
    </submittedName>
</protein>
<dbReference type="OrthoDB" id="10510407at2759"/>
<reference evidence="1 2" key="2">
    <citation type="journal article" date="2021" name="Genomics">
        <title>High-quality reference genome for Clonorchis sinensis.</title>
        <authorList>
            <person name="Young N.D."/>
            <person name="Stroehlein A.J."/>
            <person name="Kinkar L."/>
            <person name="Wang T."/>
            <person name="Sohn W.M."/>
            <person name="Chang B.C.H."/>
            <person name="Kaur P."/>
            <person name="Weisz D."/>
            <person name="Dudchenko O."/>
            <person name="Aiden E.L."/>
            <person name="Korhonen P.K."/>
            <person name="Gasser R.B."/>
        </authorList>
    </citation>
    <scope>NUCLEOTIDE SEQUENCE [LARGE SCALE GENOMIC DNA]</scope>
    <source>
        <strain evidence="1">Cs-k2</strain>
    </source>
</reference>
<dbReference type="EMBL" id="NIRI02000013">
    <property type="protein sequence ID" value="KAG5453097.1"/>
    <property type="molecule type" value="Genomic_DNA"/>
</dbReference>
<feature type="non-terminal residue" evidence="1">
    <location>
        <position position="1"/>
    </location>
</feature>
<organism evidence="1 2">
    <name type="scientific">Clonorchis sinensis</name>
    <name type="common">Chinese liver fluke</name>
    <dbReference type="NCBI Taxonomy" id="79923"/>
    <lineage>
        <taxon>Eukaryota</taxon>
        <taxon>Metazoa</taxon>
        <taxon>Spiralia</taxon>
        <taxon>Lophotrochozoa</taxon>
        <taxon>Platyhelminthes</taxon>
        <taxon>Trematoda</taxon>
        <taxon>Digenea</taxon>
        <taxon>Opisthorchiida</taxon>
        <taxon>Opisthorchiata</taxon>
        <taxon>Opisthorchiidae</taxon>
        <taxon>Clonorchis</taxon>
    </lineage>
</organism>
<dbReference type="AlphaFoldDB" id="A0A8T1MUN7"/>
<keyword evidence="2" id="KW-1185">Reference proteome</keyword>